<keyword evidence="1" id="KW-0963">Cytoplasm</keyword>
<evidence type="ECO:0008006" key="8">
    <source>
        <dbReference type="Google" id="ProtNLM"/>
    </source>
</evidence>
<proteinExistence type="predicted"/>
<gene>
    <name evidence="7" type="ORF">H257_15292</name>
</gene>
<keyword evidence="6" id="KW-0324">Glycolysis</keyword>
<evidence type="ECO:0000256" key="1">
    <source>
        <dbReference type="ARBA" id="ARBA00022490"/>
    </source>
</evidence>
<dbReference type="OrthoDB" id="5847021at2759"/>
<dbReference type="SUPFAM" id="SSF53613">
    <property type="entry name" value="Ribokinase-like"/>
    <property type="match status" value="1"/>
</dbReference>
<evidence type="ECO:0000313" key="7">
    <source>
        <dbReference type="EMBL" id="ETV68954.1"/>
    </source>
</evidence>
<evidence type="ECO:0000256" key="3">
    <source>
        <dbReference type="ARBA" id="ARBA00022723"/>
    </source>
</evidence>
<dbReference type="InterPro" id="IPR007666">
    <property type="entry name" value="ADP_PFK/GK"/>
</dbReference>
<evidence type="ECO:0000256" key="4">
    <source>
        <dbReference type="ARBA" id="ARBA00022777"/>
    </source>
</evidence>
<dbReference type="RefSeq" id="XP_009841632.1">
    <property type="nucleotide sequence ID" value="XM_009843330.1"/>
</dbReference>
<keyword evidence="2" id="KW-0808">Transferase</keyword>
<dbReference type="InterPro" id="IPR029056">
    <property type="entry name" value="Ribokinase-like"/>
</dbReference>
<dbReference type="GO" id="GO:0006006">
    <property type="term" value="P:glucose metabolic process"/>
    <property type="evidence" value="ECO:0007669"/>
    <property type="project" value="TreeGrafter"/>
</dbReference>
<evidence type="ECO:0000256" key="6">
    <source>
        <dbReference type="ARBA" id="ARBA00023152"/>
    </source>
</evidence>
<dbReference type="STRING" id="112090.W4FQ45"/>
<dbReference type="EMBL" id="KI913181">
    <property type="protein sequence ID" value="ETV68954.1"/>
    <property type="molecule type" value="Genomic_DNA"/>
</dbReference>
<organism evidence="7">
    <name type="scientific">Aphanomyces astaci</name>
    <name type="common">Crayfish plague agent</name>
    <dbReference type="NCBI Taxonomy" id="112090"/>
    <lineage>
        <taxon>Eukaryota</taxon>
        <taxon>Sar</taxon>
        <taxon>Stramenopiles</taxon>
        <taxon>Oomycota</taxon>
        <taxon>Saprolegniomycetes</taxon>
        <taxon>Saprolegniales</taxon>
        <taxon>Verrucalvaceae</taxon>
        <taxon>Aphanomyces</taxon>
    </lineage>
</organism>
<dbReference type="GO" id="GO:0043843">
    <property type="term" value="F:ADP-specific glucokinase activity"/>
    <property type="evidence" value="ECO:0007669"/>
    <property type="project" value="TreeGrafter"/>
</dbReference>
<dbReference type="GeneID" id="20817288"/>
<keyword evidence="4" id="KW-0418">Kinase</keyword>
<evidence type="ECO:0000256" key="2">
    <source>
        <dbReference type="ARBA" id="ARBA00022679"/>
    </source>
</evidence>
<dbReference type="VEuPathDB" id="FungiDB:H257_15292"/>
<dbReference type="Gene3D" id="3.40.1190.20">
    <property type="match status" value="1"/>
</dbReference>
<dbReference type="PANTHER" id="PTHR21208:SF1">
    <property type="entry name" value="ADP-DEPENDENT GLUCOKINASE"/>
    <property type="match status" value="1"/>
</dbReference>
<protein>
    <recommendedName>
        <fullName evidence="8">ADP-dependent glucokinase</fullName>
    </recommendedName>
</protein>
<name>W4FQ45_APHAT</name>
<keyword evidence="5" id="KW-0460">Magnesium</keyword>
<dbReference type="AlphaFoldDB" id="W4FQ45"/>
<dbReference type="GO" id="GO:0006096">
    <property type="term" value="P:glycolytic process"/>
    <property type="evidence" value="ECO:0007669"/>
    <property type="project" value="UniProtKB-KW"/>
</dbReference>
<dbReference type="GO" id="GO:0046872">
    <property type="term" value="F:metal ion binding"/>
    <property type="evidence" value="ECO:0007669"/>
    <property type="project" value="UniProtKB-KW"/>
</dbReference>
<sequence>MYSASQWAAIGLSLVACGVAIFYADELSRLIPVDKASSTSAFTDAEHALFLASMEYHARPKAHHTKNRLAFCCSADVDVSIRATDLMEKFEHSHDIVPRHHERINSNVELMESFGHYFSQGAAAEQSMSSAEAFHQVVQLAKSIPTVESALGGNAAQMAQRAAYEGFEVLLGGAVGTDMRTLFHPNVQVVGSVEDGGQEDVHLVLEYAKGDAVNNLVSPRANRYYLNHDVYNARLSVLEEFDQALTTFNPNMVVIGGLQLMEVDTDEDRRYSRLKDLSAMLQRITATKSTLTHYEFAAASDFTLFDDTVKLVLPHVHSIGFNEQELAILHHFLMTGEELVTTSSRPSVATVTSQLADVIAYAAQAASIHQADPAAAAPLHGLTRLHFHTLQFHILCQKRGSGWENPMTALMQAALISSKLACGDRSRGVKGADISIVPSLVEILLPRSTPLTASGITWDIDPRSPTATWTEGDFQCYVVPMLACKKPDHTCGLGDNISGMGMAYHGHAFPDK</sequence>
<keyword evidence="3" id="KW-0479">Metal-binding</keyword>
<dbReference type="Pfam" id="PF04587">
    <property type="entry name" value="ADP_PFK_GK"/>
    <property type="match status" value="1"/>
</dbReference>
<dbReference type="PROSITE" id="PS51255">
    <property type="entry name" value="ADPK"/>
    <property type="match status" value="1"/>
</dbReference>
<dbReference type="GO" id="GO:0005783">
    <property type="term" value="C:endoplasmic reticulum"/>
    <property type="evidence" value="ECO:0007669"/>
    <property type="project" value="TreeGrafter"/>
</dbReference>
<reference evidence="7" key="1">
    <citation type="submission" date="2013-12" db="EMBL/GenBank/DDBJ databases">
        <title>The Genome Sequence of Aphanomyces astaci APO3.</title>
        <authorList>
            <consortium name="The Broad Institute Genomics Platform"/>
            <person name="Russ C."/>
            <person name="Tyler B."/>
            <person name="van West P."/>
            <person name="Dieguez-Uribeondo J."/>
            <person name="Young S.K."/>
            <person name="Zeng Q."/>
            <person name="Gargeya S."/>
            <person name="Fitzgerald M."/>
            <person name="Abouelleil A."/>
            <person name="Alvarado L."/>
            <person name="Chapman S.B."/>
            <person name="Gainer-Dewar J."/>
            <person name="Goldberg J."/>
            <person name="Griggs A."/>
            <person name="Gujja S."/>
            <person name="Hansen M."/>
            <person name="Howarth C."/>
            <person name="Imamovic A."/>
            <person name="Ireland A."/>
            <person name="Larimer J."/>
            <person name="McCowan C."/>
            <person name="Murphy C."/>
            <person name="Pearson M."/>
            <person name="Poon T.W."/>
            <person name="Priest M."/>
            <person name="Roberts A."/>
            <person name="Saif S."/>
            <person name="Shea T."/>
            <person name="Sykes S."/>
            <person name="Wortman J."/>
            <person name="Nusbaum C."/>
            <person name="Birren B."/>
        </authorList>
    </citation>
    <scope>NUCLEOTIDE SEQUENCE [LARGE SCALE GENOMIC DNA]</scope>
    <source>
        <strain evidence="7">APO3</strain>
    </source>
</reference>
<dbReference type="PANTHER" id="PTHR21208">
    <property type="entry name" value="ADP-DEPENDENT GLUCOKINASE"/>
    <property type="match status" value="1"/>
</dbReference>
<accession>W4FQ45</accession>
<evidence type="ECO:0000256" key="5">
    <source>
        <dbReference type="ARBA" id="ARBA00022842"/>
    </source>
</evidence>